<dbReference type="Pfam" id="PF00892">
    <property type="entry name" value="EamA"/>
    <property type="match status" value="2"/>
</dbReference>
<evidence type="ECO:0000256" key="4">
    <source>
        <dbReference type="ARBA" id="ARBA00022989"/>
    </source>
</evidence>
<feature type="transmembrane region" description="Helical" evidence="6">
    <location>
        <begin position="215"/>
        <end position="234"/>
    </location>
</feature>
<keyword evidence="4 6" id="KW-1133">Transmembrane helix</keyword>
<keyword evidence="9" id="KW-1185">Reference proteome</keyword>
<accession>A0A4R2NBV8</accession>
<evidence type="ECO:0000256" key="5">
    <source>
        <dbReference type="ARBA" id="ARBA00023136"/>
    </source>
</evidence>
<name>A0A4R2NBV8_9PAST</name>
<dbReference type="SUPFAM" id="SSF103481">
    <property type="entry name" value="Multidrug resistance efflux transporter EmrE"/>
    <property type="match status" value="2"/>
</dbReference>
<dbReference type="AlphaFoldDB" id="A0A4R2NBV8"/>
<feature type="transmembrane region" description="Helical" evidence="6">
    <location>
        <begin position="125"/>
        <end position="142"/>
    </location>
</feature>
<feature type="transmembrane region" description="Helical" evidence="6">
    <location>
        <begin position="73"/>
        <end position="92"/>
    </location>
</feature>
<dbReference type="InterPro" id="IPR050638">
    <property type="entry name" value="AA-Vitamin_Transporters"/>
</dbReference>
<proteinExistence type="inferred from homology"/>
<reference evidence="8 9" key="1">
    <citation type="submission" date="2019-03" db="EMBL/GenBank/DDBJ databases">
        <title>Genomic Encyclopedia of Type Strains, Phase IV (KMG-IV): sequencing the most valuable type-strain genomes for metagenomic binning, comparative biology and taxonomic classification.</title>
        <authorList>
            <person name="Goeker M."/>
        </authorList>
    </citation>
    <scope>NUCLEOTIDE SEQUENCE [LARGE SCALE GENOMIC DNA]</scope>
    <source>
        <strain evidence="8 9">DSM 16380</strain>
    </source>
</reference>
<gene>
    <name evidence="8" type="ORF">EV693_102195</name>
</gene>
<comment type="similarity">
    <text evidence="2">Belongs to the EamA transporter family.</text>
</comment>
<dbReference type="Gene3D" id="1.10.3730.20">
    <property type="match status" value="1"/>
</dbReference>
<dbReference type="PANTHER" id="PTHR32322:SF2">
    <property type="entry name" value="EAMA DOMAIN-CONTAINING PROTEIN"/>
    <property type="match status" value="1"/>
</dbReference>
<comment type="subcellular location">
    <subcellularLocation>
        <location evidence="1">Membrane</location>
        <topology evidence="1">Multi-pass membrane protein</topology>
    </subcellularLocation>
</comment>
<dbReference type="RefSeq" id="WP_132500759.1">
    <property type="nucleotide sequence ID" value="NZ_LVXA01000001.1"/>
</dbReference>
<feature type="transmembrane region" description="Helical" evidence="6">
    <location>
        <begin position="154"/>
        <end position="175"/>
    </location>
</feature>
<feature type="domain" description="EamA" evidence="7">
    <location>
        <begin position="7"/>
        <end position="141"/>
    </location>
</feature>
<evidence type="ECO:0000259" key="7">
    <source>
        <dbReference type="Pfam" id="PF00892"/>
    </source>
</evidence>
<keyword evidence="5 6" id="KW-0472">Membrane</keyword>
<dbReference type="PANTHER" id="PTHR32322">
    <property type="entry name" value="INNER MEMBRANE TRANSPORTER"/>
    <property type="match status" value="1"/>
</dbReference>
<evidence type="ECO:0000313" key="8">
    <source>
        <dbReference type="EMBL" id="TCP18515.1"/>
    </source>
</evidence>
<organism evidence="8 9">
    <name type="scientific">Nicoletella semolina</name>
    <dbReference type="NCBI Taxonomy" id="271160"/>
    <lineage>
        <taxon>Bacteria</taxon>
        <taxon>Pseudomonadati</taxon>
        <taxon>Pseudomonadota</taxon>
        <taxon>Gammaproteobacteria</taxon>
        <taxon>Pasteurellales</taxon>
        <taxon>Pasteurellaceae</taxon>
        <taxon>Nicoletella</taxon>
    </lineage>
</organism>
<dbReference type="InterPro" id="IPR037185">
    <property type="entry name" value="EmrE-like"/>
</dbReference>
<sequence length="312" mass="35023">MKSQPMAGFLFSLLAITMWGTLPIVLQVVLKVIDAQTIVWFRFVVAAMGLFLLLYFAKKLPNFTAFFRQYRGLWVIGVIGLSCNFFLFNLALKYIPAAASQVISPISTFVMVMVGVVWFKETFGVHQKIGFVLVVIGLGMFFNNNFSDFAEMNAYAYGILLAISASLIWIGYSISQKLMLAHFNSQQILLMIYFGCAIVFTPTADLSQMQGLTTFQTVCLIYCGLNTVIAYGSYAEALNRWEVSKVSLMMTLIPVMTLLFSALFHKLDPEQFPSNSLNFIGYMGAIVVVMGAMLAAVGHKIFYRYQLDIRKR</sequence>
<evidence type="ECO:0000256" key="6">
    <source>
        <dbReference type="SAM" id="Phobius"/>
    </source>
</evidence>
<feature type="domain" description="EamA" evidence="7">
    <location>
        <begin position="157"/>
        <end position="294"/>
    </location>
</feature>
<feature type="transmembrane region" description="Helical" evidence="6">
    <location>
        <begin position="279"/>
        <end position="303"/>
    </location>
</feature>
<evidence type="ECO:0000313" key="9">
    <source>
        <dbReference type="Proteomes" id="UP000295537"/>
    </source>
</evidence>
<dbReference type="InterPro" id="IPR000620">
    <property type="entry name" value="EamA_dom"/>
</dbReference>
<evidence type="ECO:0000256" key="1">
    <source>
        <dbReference type="ARBA" id="ARBA00004141"/>
    </source>
</evidence>
<feature type="transmembrane region" description="Helical" evidence="6">
    <location>
        <begin position="246"/>
        <end position="267"/>
    </location>
</feature>
<comment type="caution">
    <text evidence="8">The sequence shown here is derived from an EMBL/GenBank/DDBJ whole genome shotgun (WGS) entry which is preliminary data.</text>
</comment>
<evidence type="ECO:0000256" key="2">
    <source>
        <dbReference type="ARBA" id="ARBA00007362"/>
    </source>
</evidence>
<dbReference type="Proteomes" id="UP000295537">
    <property type="component" value="Unassembled WGS sequence"/>
</dbReference>
<evidence type="ECO:0000256" key="3">
    <source>
        <dbReference type="ARBA" id="ARBA00022692"/>
    </source>
</evidence>
<feature type="transmembrane region" description="Helical" evidence="6">
    <location>
        <begin position="98"/>
        <end position="118"/>
    </location>
</feature>
<feature type="transmembrane region" description="Helical" evidence="6">
    <location>
        <begin position="187"/>
        <end position="203"/>
    </location>
</feature>
<dbReference type="OrthoDB" id="8479066at2"/>
<feature type="transmembrane region" description="Helical" evidence="6">
    <location>
        <begin position="39"/>
        <end position="57"/>
    </location>
</feature>
<dbReference type="GO" id="GO:0016020">
    <property type="term" value="C:membrane"/>
    <property type="evidence" value="ECO:0007669"/>
    <property type="project" value="UniProtKB-SubCell"/>
</dbReference>
<keyword evidence="3 6" id="KW-0812">Transmembrane</keyword>
<protein>
    <submittedName>
        <fullName evidence="8">EamA domain-containing membrane protein RarD</fullName>
    </submittedName>
</protein>
<dbReference type="EMBL" id="SLXJ01000002">
    <property type="protein sequence ID" value="TCP18515.1"/>
    <property type="molecule type" value="Genomic_DNA"/>
</dbReference>